<protein>
    <submittedName>
        <fullName evidence="3">YheC/YheD family protein</fullName>
    </submittedName>
</protein>
<dbReference type="PROSITE" id="PS50975">
    <property type="entry name" value="ATP_GRASP"/>
    <property type="match status" value="1"/>
</dbReference>
<evidence type="ECO:0000313" key="4">
    <source>
        <dbReference type="Proteomes" id="UP001287282"/>
    </source>
</evidence>
<dbReference type="Proteomes" id="UP001287282">
    <property type="component" value="Unassembled WGS sequence"/>
</dbReference>
<organism evidence="3 4">
    <name type="scientific">Alkalihalophilus lindianensis</name>
    <dbReference type="NCBI Taxonomy" id="1630542"/>
    <lineage>
        <taxon>Bacteria</taxon>
        <taxon>Bacillati</taxon>
        <taxon>Bacillota</taxon>
        <taxon>Bacilli</taxon>
        <taxon>Bacillales</taxon>
        <taxon>Bacillaceae</taxon>
        <taxon>Alkalihalophilus</taxon>
    </lineage>
</organism>
<comment type="caution">
    <text evidence="3">The sequence shown here is derived from an EMBL/GenBank/DDBJ whole genome shotgun (WGS) entry which is preliminary data.</text>
</comment>
<name>A0ABU3X5E2_9BACI</name>
<dbReference type="SUPFAM" id="SSF56059">
    <property type="entry name" value="Glutathione synthetase ATP-binding domain-like"/>
    <property type="match status" value="1"/>
</dbReference>
<evidence type="ECO:0000256" key="1">
    <source>
        <dbReference type="PROSITE-ProRule" id="PRU00409"/>
    </source>
</evidence>
<evidence type="ECO:0000259" key="2">
    <source>
        <dbReference type="PROSITE" id="PS50975"/>
    </source>
</evidence>
<feature type="domain" description="ATP-grasp" evidence="2">
    <location>
        <begin position="199"/>
        <end position="429"/>
    </location>
</feature>
<keyword evidence="4" id="KW-1185">Reference proteome</keyword>
<keyword evidence="1" id="KW-0547">Nucleotide-binding</keyword>
<evidence type="ECO:0000313" key="3">
    <source>
        <dbReference type="EMBL" id="MDV2683094.1"/>
    </source>
</evidence>
<dbReference type="EMBL" id="JAWJBA010000001">
    <property type="protein sequence ID" value="MDV2683094.1"/>
    <property type="molecule type" value="Genomic_DNA"/>
</dbReference>
<dbReference type="Pfam" id="PF14398">
    <property type="entry name" value="ATPgrasp_YheCD"/>
    <property type="match status" value="1"/>
</dbReference>
<dbReference type="InterPro" id="IPR026838">
    <property type="entry name" value="YheC/D"/>
</dbReference>
<gene>
    <name evidence="3" type="ORF">RYX56_01755</name>
</gene>
<reference evidence="3 4" key="1">
    <citation type="submission" date="2023-10" db="EMBL/GenBank/DDBJ databases">
        <title>Screening of Alkalihalobacillus lindianensis BZ-TG-R113 and Its Alleviation of Salt Stress on Rapeseed Growth.</title>
        <authorList>
            <person name="Zhao B."/>
            <person name="Guo T."/>
        </authorList>
    </citation>
    <scope>NUCLEOTIDE SEQUENCE [LARGE SCALE GENOMIC DNA]</scope>
    <source>
        <strain evidence="3 4">BZ-TG-R113</strain>
    </source>
</reference>
<dbReference type="RefSeq" id="WP_317120419.1">
    <property type="nucleotide sequence ID" value="NZ_JAWJBA010000001.1"/>
</dbReference>
<proteinExistence type="predicted"/>
<dbReference type="InterPro" id="IPR011761">
    <property type="entry name" value="ATP-grasp"/>
</dbReference>
<accession>A0ABU3X5E2</accession>
<dbReference type="Gene3D" id="3.30.470.20">
    <property type="entry name" value="ATP-grasp fold, B domain"/>
    <property type="match status" value="1"/>
</dbReference>
<sequence>MYIKWISTEEVDRIYLPNTSQMKDIESEDKIYFHFGTSTRELSVRKTDNLPRQTIGLSENIKSEVFIPEDLFYDINITENSISLGPVILYLISKRFLTRLDKVKDRLEKFVPVNGLIMISEPSGINTEEQLIKGYYFRPSNQEREATLKEGVFQYPGAIFKRVPLSLSLNEHLKERTNGFIFNSKFFNKWDMWKWLSPDQSVRGHLPDTKELSTLEEIEEMVSHFQTIYLKPKSGSRGKGIIQIRDEGGSYHIIDDKNKKWVVECLEQQPVIDRILKKKGEYMIQQGVPLVHDSRNVDFRIYMQKDQTKDWKCTGLIARVAKPGSITTNLSHVDYLLKGKEAFNPIYGLDEREGELLFQEIEATCKKACQLLDQQGHFADIAIDFILDKELHVWILEMNKRYGYKSFSIIEDSHLFGDIISNPFFYASALTGFKNARRSE</sequence>
<keyword evidence="1" id="KW-0067">ATP-binding</keyword>